<comment type="subcellular location">
    <subcellularLocation>
        <location evidence="1">Cell membrane</location>
        <topology evidence="1">Single-pass type I membrane protein</topology>
    </subcellularLocation>
</comment>
<keyword evidence="5" id="KW-0391">Immunity</keyword>
<keyword evidence="11" id="KW-0325">Glycoprotein</keyword>
<feature type="chain" id="PRO_5044796846" description="Ig-like domain-containing protein" evidence="15">
    <location>
        <begin position="21"/>
        <end position="210"/>
    </location>
</feature>
<keyword evidence="9" id="KW-0564">Palmitate</keyword>
<evidence type="ECO:0000259" key="16">
    <source>
        <dbReference type="PROSITE" id="PS50835"/>
    </source>
</evidence>
<dbReference type="InterPro" id="IPR013783">
    <property type="entry name" value="Ig-like_fold"/>
</dbReference>
<dbReference type="Pfam" id="PF07686">
    <property type="entry name" value="V-set"/>
    <property type="match status" value="1"/>
</dbReference>
<keyword evidence="3 14" id="KW-0812">Transmembrane</keyword>
<evidence type="ECO:0000256" key="10">
    <source>
        <dbReference type="ARBA" id="ARBA00023157"/>
    </source>
</evidence>
<dbReference type="AlphaFoldDB" id="A0ABD0X7R0"/>
<feature type="domain" description="Ig-like" evidence="16">
    <location>
        <begin position="3"/>
        <end position="103"/>
    </location>
</feature>
<dbReference type="InterPro" id="IPR013106">
    <property type="entry name" value="Ig_V-set"/>
</dbReference>
<sequence length="210" mass="23649">MVPKWMQTLVLLFFCHDTLQQSSKKKEGERVSIKCLPNPKGNMVIWFRVKENAGMEFIASFNSLSGQLKTNFNKEIYSDEQIQTDTLILKSFNKARDSGAYTCASIKNNELVFGEVTRMAGEDTPVTNTPTTPPTPTTNELLSSTTALGCKVVKQDPRVLCDLIIWAPLAAGCGLLFIILLITVSYCNRTRTKRCPHHYKRKLRMEPQGK</sequence>
<keyword evidence="2" id="KW-1003">Cell membrane</keyword>
<comment type="caution">
    <text evidence="17">The sequence shown here is derived from an EMBL/GenBank/DDBJ whole genome shotgun (WGS) entry which is preliminary data.</text>
</comment>
<accession>A0ABD0X7R0</accession>
<evidence type="ECO:0000256" key="7">
    <source>
        <dbReference type="ARBA" id="ARBA00023130"/>
    </source>
</evidence>
<dbReference type="CDD" id="cd00099">
    <property type="entry name" value="IgV"/>
    <property type="match status" value="1"/>
</dbReference>
<dbReference type="InterPro" id="IPR015468">
    <property type="entry name" value="CD8_asu"/>
</dbReference>
<dbReference type="InterPro" id="IPR007110">
    <property type="entry name" value="Ig-like_dom"/>
</dbReference>
<dbReference type="EMBL" id="JAGEUA010000005">
    <property type="protein sequence ID" value="KAL0977792.1"/>
    <property type="molecule type" value="Genomic_DNA"/>
</dbReference>
<evidence type="ECO:0000256" key="2">
    <source>
        <dbReference type="ARBA" id="ARBA00022475"/>
    </source>
</evidence>
<evidence type="ECO:0000256" key="15">
    <source>
        <dbReference type="SAM" id="SignalP"/>
    </source>
</evidence>
<feature type="transmembrane region" description="Helical" evidence="14">
    <location>
        <begin position="163"/>
        <end position="184"/>
    </location>
</feature>
<dbReference type="SUPFAM" id="SSF48726">
    <property type="entry name" value="Immunoglobulin"/>
    <property type="match status" value="1"/>
</dbReference>
<evidence type="ECO:0000313" key="17">
    <source>
        <dbReference type="EMBL" id="KAL0977792.1"/>
    </source>
</evidence>
<keyword evidence="10" id="KW-1015">Disulfide bond</keyword>
<evidence type="ECO:0000256" key="9">
    <source>
        <dbReference type="ARBA" id="ARBA00023139"/>
    </source>
</evidence>
<evidence type="ECO:0000256" key="12">
    <source>
        <dbReference type="ARBA" id="ARBA00023288"/>
    </source>
</evidence>
<evidence type="ECO:0000256" key="3">
    <source>
        <dbReference type="ARBA" id="ARBA00022692"/>
    </source>
</evidence>
<evidence type="ECO:0000256" key="6">
    <source>
        <dbReference type="ARBA" id="ARBA00022989"/>
    </source>
</evidence>
<keyword evidence="18" id="KW-1185">Reference proteome</keyword>
<dbReference type="Proteomes" id="UP001557470">
    <property type="component" value="Unassembled WGS sequence"/>
</dbReference>
<evidence type="ECO:0000256" key="11">
    <source>
        <dbReference type="ARBA" id="ARBA00023180"/>
    </source>
</evidence>
<dbReference type="GO" id="GO:0005886">
    <property type="term" value="C:plasma membrane"/>
    <property type="evidence" value="ECO:0007669"/>
    <property type="project" value="UniProtKB-SubCell"/>
</dbReference>
<keyword evidence="13" id="KW-0393">Immunoglobulin domain</keyword>
<evidence type="ECO:0000256" key="8">
    <source>
        <dbReference type="ARBA" id="ARBA00023136"/>
    </source>
</evidence>
<keyword evidence="7" id="KW-1064">Adaptive immunity</keyword>
<evidence type="ECO:0000313" key="18">
    <source>
        <dbReference type="Proteomes" id="UP001557470"/>
    </source>
</evidence>
<keyword evidence="6 14" id="KW-1133">Transmembrane helix</keyword>
<gene>
    <name evidence="17" type="ORF">UPYG_G00161230</name>
</gene>
<dbReference type="PROSITE" id="PS50835">
    <property type="entry name" value="IG_LIKE"/>
    <property type="match status" value="1"/>
</dbReference>
<evidence type="ECO:0000256" key="5">
    <source>
        <dbReference type="ARBA" id="ARBA00022859"/>
    </source>
</evidence>
<evidence type="ECO:0000256" key="13">
    <source>
        <dbReference type="ARBA" id="ARBA00023319"/>
    </source>
</evidence>
<dbReference type="InterPro" id="IPR036179">
    <property type="entry name" value="Ig-like_dom_sf"/>
</dbReference>
<keyword evidence="8 14" id="KW-0472">Membrane</keyword>
<name>A0ABD0X7R0_UMBPY</name>
<evidence type="ECO:0000256" key="4">
    <source>
        <dbReference type="ARBA" id="ARBA00022729"/>
    </source>
</evidence>
<dbReference type="Gene3D" id="2.60.40.10">
    <property type="entry name" value="Immunoglobulins"/>
    <property type="match status" value="1"/>
</dbReference>
<evidence type="ECO:0000256" key="14">
    <source>
        <dbReference type="SAM" id="Phobius"/>
    </source>
</evidence>
<protein>
    <recommendedName>
        <fullName evidence="16">Ig-like domain-containing protein</fullName>
    </recommendedName>
</protein>
<keyword evidence="12" id="KW-0449">Lipoprotein</keyword>
<dbReference type="PANTHER" id="PTHR10441:SF2">
    <property type="entry name" value="T-CELL SURFACE GLYCOPROTEIN CD8 ALPHA CHAIN"/>
    <property type="match status" value="1"/>
</dbReference>
<feature type="signal peptide" evidence="15">
    <location>
        <begin position="1"/>
        <end position="20"/>
    </location>
</feature>
<organism evidence="17 18">
    <name type="scientific">Umbra pygmaea</name>
    <name type="common">Eastern mudminnow</name>
    <dbReference type="NCBI Taxonomy" id="75934"/>
    <lineage>
        <taxon>Eukaryota</taxon>
        <taxon>Metazoa</taxon>
        <taxon>Chordata</taxon>
        <taxon>Craniata</taxon>
        <taxon>Vertebrata</taxon>
        <taxon>Euteleostomi</taxon>
        <taxon>Actinopterygii</taxon>
        <taxon>Neopterygii</taxon>
        <taxon>Teleostei</taxon>
        <taxon>Protacanthopterygii</taxon>
        <taxon>Esociformes</taxon>
        <taxon>Umbridae</taxon>
        <taxon>Umbra</taxon>
    </lineage>
</organism>
<keyword evidence="4 15" id="KW-0732">Signal</keyword>
<dbReference type="PANTHER" id="PTHR10441">
    <property type="entry name" value="CD8 ALPHA CHAIN"/>
    <property type="match status" value="1"/>
</dbReference>
<evidence type="ECO:0000256" key="1">
    <source>
        <dbReference type="ARBA" id="ARBA00004251"/>
    </source>
</evidence>
<proteinExistence type="predicted"/>
<reference evidence="17 18" key="1">
    <citation type="submission" date="2024-06" db="EMBL/GenBank/DDBJ databases">
        <authorList>
            <person name="Pan Q."/>
            <person name="Wen M."/>
            <person name="Jouanno E."/>
            <person name="Zahm M."/>
            <person name="Klopp C."/>
            <person name="Cabau C."/>
            <person name="Louis A."/>
            <person name="Berthelot C."/>
            <person name="Parey E."/>
            <person name="Roest Crollius H."/>
            <person name="Montfort J."/>
            <person name="Robinson-Rechavi M."/>
            <person name="Bouchez O."/>
            <person name="Lampietro C."/>
            <person name="Lopez Roques C."/>
            <person name="Donnadieu C."/>
            <person name="Postlethwait J."/>
            <person name="Bobe J."/>
            <person name="Verreycken H."/>
            <person name="Guiguen Y."/>
        </authorList>
    </citation>
    <scope>NUCLEOTIDE SEQUENCE [LARGE SCALE GENOMIC DNA]</scope>
    <source>
        <strain evidence="17">Up_M1</strain>
        <tissue evidence="17">Testis</tissue>
    </source>
</reference>
<dbReference type="GO" id="GO:0002250">
    <property type="term" value="P:adaptive immune response"/>
    <property type="evidence" value="ECO:0007669"/>
    <property type="project" value="UniProtKB-KW"/>
</dbReference>